<dbReference type="EMBL" id="CP138348">
    <property type="protein sequence ID" value="WPF87567.1"/>
    <property type="molecule type" value="Genomic_DNA"/>
</dbReference>
<name>A0AAF0ZCN8_9CHRO</name>
<reference evidence="1" key="1">
    <citation type="submission" date="2023-11" db="EMBL/GenBank/DDBJ databases">
        <title>Genome sequence of Cyanobacterium aponinum BCRC AL20115.</title>
        <authorList>
            <person name="Chang H.-Y."/>
            <person name="Lin K.-M."/>
            <person name="Hsueh H.-T."/>
            <person name="Chu H.-A."/>
            <person name="Kuo C.-H."/>
        </authorList>
    </citation>
    <scope>NUCLEOTIDE SEQUENCE</scope>
    <source>
        <strain evidence="1">AL20115</strain>
    </source>
</reference>
<dbReference type="RefSeq" id="WP_320001104.1">
    <property type="nucleotide sequence ID" value="NZ_CP138348.1"/>
</dbReference>
<sequence>MPRRIINIDKRPKNFYLKQETVDEIKRLSYEYDTTQSIVLSVLVDNKPPKAVLEKMIAKEKENHGYI</sequence>
<evidence type="ECO:0000313" key="1">
    <source>
        <dbReference type="EMBL" id="WPF87567.1"/>
    </source>
</evidence>
<protein>
    <submittedName>
        <fullName evidence="1">Uncharacterized protein</fullName>
    </submittedName>
</protein>
<dbReference type="AlphaFoldDB" id="A0AAF0ZCN8"/>
<organism evidence="1">
    <name type="scientific">Cyanobacterium aponinum AL20115</name>
    <dbReference type="NCBI Taxonomy" id="3090662"/>
    <lineage>
        <taxon>Bacteria</taxon>
        <taxon>Bacillati</taxon>
        <taxon>Cyanobacteriota</taxon>
        <taxon>Cyanophyceae</taxon>
        <taxon>Oscillatoriophycideae</taxon>
        <taxon>Chroococcales</taxon>
        <taxon>Geminocystaceae</taxon>
        <taxon>Cyanobacterium</taxon>
    </lineage>
</organism>
<gene>
    <name evidence="1" type="ORF">SAY89_12210</name>
</gene>
<accession>A0AAF0ZCN8</accession>
<proteinExistence type="predicted"/>